<dbReference type="Proteomes" id="UP000030153">
    <property type="component" value="Unassembled WGS sequence"/>
</dbReference>
<evidence type="ECO:0000313" key="9">
    <source>
        <dbReference type="EMBL" id="KGP93249.1"/>
    </source>
</evidence>
<dbReference type="PANTHER" id="PTHR21716">
    <property type="entry name" value="TRANSMEMBRANE PROTEIN"/>
    <property type="match status" value="1"/>
</dbReference>
<comment type="caution">
    <text evidence="9">The sequence shown here is derived from an EMBL/GenBank/DDBJ whole genome shotgun (WGS) entry which is preliminary data.</text>
</comment>
<keyword evidence="3" id="KW-0813">Transport</keyword>
<feature type="transmembrane region" description="Helical" evidence="8">
    <location>
        <begin position="7"/>
        <end position="28"/>
    </location>
</feature>
<name>A0A0A2UZ95_9BACI</name>
<keyword evidence="7 8" id="KW-0472">Membrane</keyword>
<dbReference type="Pfam" id="PF01594">
    <property type="entry name" value="AI-2E_transport"/>
    <property type="match status" value="1"/>
</dbReference>
<feature type="transmembrane region" description="Helical" evidence="8">
    <location>
        <begin position="278"/>
        <end position="301"/>
    </location>
</feature>
<dbReference type="PANTHER" id="PTHR21716:SF53">
    <property type="entry name" value="PERMEASE PERM-RELATED"/>
    <property type="match status" value="1"/>
</dbReference>
<sequence length="366" mass="40759">MWFKHPFFKYATGTVIVLIGLYILELLGFFGPIKTILKTLFYPILIAGFLFYILRPIVSKLTRTKIMNKTMAILTVFLSIVTIMYAAIYFLAGTIQEQVKNISSKLPEQLKKSAEEAQKTIEKNDMGMVSVQNLRQKVSSGASEVLQSLGDNVMQVVSAITGATTVLVIVPFILFYFLKDDHKFIPYMLQFIPDRHNAKGKDVLRRISETVSAYITGQVIVALVDGVLMYIGYLILGLDYALILGIFVSLTAVVPFFGPIIGVIPAVIVALTQDPAMALYVIITLIIVQQLEGNLVAPLVLGKRLNIHPITIILLLIVASALYGFIGMLVAIPLYSVIKVVFKTVSEEVDREWLFRDVFKTKRSDS</sequence>
<accession>A0A0A2UZ95</accession>
<evidence type="ECO:0000256" key="4">
    <source>
        <dbReference type="ARBA" id="ARBA00022475"/>
    </source>
</evidence>
<evidence type="ECO:0000256" key="2">
    <source>
        <dbReference type="ARBA" id="ARBA00009773"/>
    </source>
</evidence>
<feature type="transmembrane region" description="Helical" evidence="8">
    <location>
        <begin position="211"/>
        <end position="236"/>
    </location>
</feature>
<evidence type="ECO:0000313" key="10">
    <source>
        <dbReference type="Proteomes" id="UP000030153"/>
    </source>
</evidence>
<dbReference type="EMBL" id="AVBG01000001">
    <property type="protein sequence ID" value="KGP93249.1"/>
    <property type="molecule type" value="Genomic_DNA"/>
</dbReference>
<dbReference type="GO" id="GO:0055085">
    <property type="term" value="P:transmembrane transport"/>
    <property type="evidence" value="ECO:0007669"/>
    <property type="project" value="TreeGrafter"/>
</dbReference>
<feature type="transmembrane region" description="Helical" evidence="8">
    <location>
        <begin position="156"/>
        <end position="178"/>
    </location>
</feature>
<protein>
    <recommendedName>
        <fullName evidence="11">AI-2E family transporter</fullName>
    </recommendedName>
</protein>
<dbReference type="AlphaFoldDB" id="A0A0A2UZ95"/>
<feature type="transmembrane region" description="Helical" evidence="8">
    <location>
        <begin position="307"/>
        <end position="335"/>
    </location>
</feature>
<reference evidence="9 10" key="1">
    <citation type="submission" date="2013-08" db="EMBL/GenBank/DDBJ databases">
        <title>Genome of Pontibacillus chungwhensis.</title>
        <authorList>
            <person name="Wang Q."/>
            <person name="Wang G."/>
        </authorList>
    </citation>
    <scope>NUCLEOTIDE SEQUENCE [LARGE SCALE GENOMIC DNA]</scope>
    <source>
        <strain evidence="9 10">BH030062</strain>
    </source>
</reference>
<feature type="transmembrane region" description="Helical" evidence="8">
    <location>
        <begin position="40"/>
        <end position="58"/>
    </location>
</feature>
<organism evidence="9 10">
    <name type="scientific">Pontibacillus chungwhensis BH030062</name>
    <dbReference type="NCBI Taxonomy" id="1385513"/>
    <lineage>
        <taxon>Bacteria</taxon>
        <taxon>Bacillati</taxon>
        <taxon>Bacillota</taxon>
        <taxon>Bacilli</taxon>
        <taxon>Bacillales</taxon>
        <taxon>Bacillaceae</taxon>
        <taxon>Pontibacillus</taxon>
    </lineage>
</organism>
<evidence type="ECO:0008006" key="11">
    <source>
        <dbReference type="Google" id="ProtNLM"/>
    </source>
</evidence>
<keyword evidence="6 8" id="KW-1133">Transmembrane helix</keyword>
<dbReference type="eggNOG" id="COG0628">
    <property type="taxonomic scope" value="Bacteria"/>
</dbReference>
<dbReference type="RefSeq" id="WP_052114844.1">
    <property type="nucleotide sequence ID" value="NZ_AVBG01000001.1"/>
</dbReference>
<dbReference type="InterPro" id="IPR002549">
    <property type="entry name" value="AI-2E-like"/>
</dbReference>
<comment type="similarity">
    <text evidence="2">Belongs to the autoinducer-2 exporter (AI-2E) (TC 2.A.86) family.</text>
</comment>
<keyword evidence="10" id="KW-1185">Reference proteome</keyword>
<dbReference type="GO" id="GO:0005886">
    <property type="term" value="C:plasma membrane"/>
    <property type="evidence" value="ECO:0007669"/>
    <property type="project" value="UniProtKB-SubCell"/>
</dbReference>
<proteinExistence type="inferred from homology"/>
<evidence type="ECO:0000256" key="6">
    <source>
        <dbReference type="ARBA" id="ARBA00022989"/>
    </source>
</evidence>
<dbReference type="OrthoDB" id="9793390at2"/>
<keyword evidence="5 8" id="KW-0812">Transmembrane</keyword>
<comment type="subcellular location">
    <subcellularLocation>
        <location evidence="1">Cell membrane</location>
        <topology evidence="1">Multi-pass membrane protein</topology>
    </subcellularLocation>
</comment>
<feature type="transmembrane region" description="Helical" evidence="8">
    <location>
        <begin position="70"/>
        <end position="92"/>
    </location>
</feature>
<gene>
    <name evidence="9" type="ORF">N780_13205</name>
</gene>
<evidence type="ECO:0000256" key="7">
    <source>
        <dbReference type="ARBA" id="ARBA00023136"/>
    </source>
</evidence>
<feature type="transmembrane region" description="Helical" evidence="8">
    <location>
        <begin position="242"/>
        <end position="271"/>
    </location>
</feature>
<dbReference type="STRING" id="1385513.N780_13205"/>
<evidence type="ECO:0000256" key="5">
    <source>
        <dbReference type="ARBA" id="ARBA00022692"/>
    </source>
</evidence>
<evidence type="ECO:0000256" key="3">
    <source>
        <dbReference type="ARBA" id="ARBA00022448"/>
    </source>
</evidence>
<keyword evidence="4" id="KW-1003">Cell membrane</keyword>
<evidence type="ECO:0000256" key="8">
    <source>
        <dbReference type="SAM" id="Phobius"/>
    </source>
</evidence>
<evidence type="ECO:0000256" key="1">
    <source>
        <dbReference type="ARBA" id="ARBA00004651"/>
    </source>
</evidence>